<dbReference type="AlphaFoldDB" id="A0A6L2Q7V6"/>
<keyword evidence="2" id="KW-1185">Reference proteome</keyword>
<dbReference type="PANTHER" id="PTHR47027:SF20">
    <property type="entry name" value="REVERSE TRANSCRIPTASE-LIKE PROTEIN WITH RNA-DIRECTED DNA POLYMERASE DOMAIN"/>
    <property type="match status" value="1"/>
</dbReference>
<organism evidence="1 2">
    <name type="scientific">Coptotermes formosanus</name>
    <name type="common">Formosan subterranean termite</name>
    <dbReference type="NCBI Taxonomy" id="36987"/>
    <lineage>
        <taxon>Eukaryota</taxon>
        <taxon>Metazoa</taxon>
        <taxon>Ecdysozoa</taxon>
        <taxon>Arthropoda</taxon>
        <taxon>Hexapoda</taxon>
        <taxon>Insecta</taxon>
        <taxon>Pterygota</taxon>
        <taxon>Neoptera</taxon>
        <taxon>Polyneoptera</taxon>
        <taxon>Dictyoptera</taxon>
        <taxon>Blattodea</taxon>
        <taxon>Blattoidea</taxon>
        <taxon>Termitoidae</taxon>
        <taxon>Rhinotermitidae</taxon>
        <taxon>Coptotermes</taxon>
    </lineage>
</organism>
<dbReference type="OrthoDB" id="1293503at2759"/>
<evidence type="ECO:0000313" key="2">
    <source>
        <dbReference type="Proteomes" id="UP000502823"/>
    </source>
</evidence>
<reference evidence="2" key="1">
    <citation type="submission" date="2020-01" db="EMBL/GenBank/DDBJ databases">
        <title>Draft genome sequence of the Termite Coptotermes fromosanus.</title>
        <authorList>
            <person name="Itakura S."/>
            <person name="Yosikawa Y."/>
            <person name="Umezawa K."/>
        </authorList>
    </citation>
    <scope>NUCLEOTIDE SEQUENCE [LARGE SCALE GENOMIC DNA]</scope>
</reference>
<evidence type="ECO:0008006" key="3">
    <source>
        <dbReference type="Google" id="ProtNLM"/>
    </source>
</evidence>
<sequence>MAFKGKHLVRPKIEINGPVLEHVKQFNYLGSELSLDGEPDIEKKINRFQEVCGTIRKYFKNPRTETQMKFYKVTVRPTMLYGSETWTTTKRDANHLEAAEMRF</sequence>
<feature type="non-terminal residue" evidence="1">
    <location>
        <position position="103"/>
    </location>
</feature>
<dbReference type="PANTHER" id="PTHR47027">
    <property type="entry name" value="REVERSE TRANSCRIPTASE DOMAIN-CONTAINING PROTEIN"/>
    <property type="match status" value="1"/>
</dbReference>
<evidence type="ECO:0000313" key="1">
    <source>
        <dbReference type="EMBL" id="GFG40474.1"/>
    </source>
</evidence>
<gene>
    <name evidence="1" type="ORF">Cfor_06486</name>
</gene>
<comment type="caution">
    <text evidence="1">The sequence shown here is derived from an EMBL/GenBank/DDBJ whole genome shotgun (WGS) entry which is preliminary data.</text>
</comment>
<dbReference type="InParanoid" id="A0A6L2Q7V6"/>
<dbReference type="Proteomes" id="UP000502823">
    <property type="component" value="Unassembled WGS sequence"/>
</dbReference>
<proteinExistence type="predicted"/>
<protein>
    <recommendedName>
        <fullName evidence="3">Reverse transcriptase domain-containing protein</fullName>
    </recommendedName>
</protein>
<name>A0A6L2Q7V6_COPFO</name>
<dbReference type="EMBL" id="BLKM01002183">
    <property type="protein sequence ID" value="GFG40474.1"/>
    <property type="molecule type" value="Genomic_DNA"/>
</dbReference>
<accession>A0A6L2Q7V6</accession>